<dbReference type="InterPro" id="IPR052720">
    <property type="entry name" value="Glycosyl_hydrolase_97"/>
</dbReference>
<dbReference type="Gene3D" id="3.20.20.70">
    <property type="entry name" value="Aldolase class I"/>
    <property type="match status" value="1"/>
</dbReference>
<feature type="chain" id="PRO_5047508499" evidence="6">
    <location>
        <begin position="19"/>
        <end position="639"/>
    </location>
</feature>
<feature type="domain" description="Glycosyl-hydrolase 97 N-terminal" evidence="8">
    <location>
        <begin position="22"/>
        <end position="284"/>
    </location>
</feature>
<evidence type="ECO:0000259" key="7">
    <source>
        <dbReference type="Pfam" id="PF10566"/>
    </source>
</evidence>
<feature type="signal peptide" evidence="6">
    <location>
        <begin position="1"/>
        <end position="18"/>
    </location>
</feature>
<evidence type="ECO:0000313" key="10">
    <source>
        <dbReference type="EMBL" id="UPK67348.1"/>
    </source>
</evidence>
<dbReference type="Gene3D" id="2.70.98.10">
    <property type="match status" value="1"/>
</dbReference>
<dbReference type="InterPro" id="IPR013785">
    <property type="entry name" value="Aldolase_TIM"/>
</dbReference>
<organism evidence="10 11">
    <name type="scientific">Chitinophaga filiformis</name>
    <name type="common">Myxococcus filiformis</name>
    <name type="synonym">Flexibacter filiformis</name>
    <dbReference type="NCBI Taxonomy" id="104663"/>
    <lineage>
        <taxon>Bacteria</taxon>
        <taxon>Pseudomonadati</taxon>
        <taxon>Bacteroidota</taxon>
        <taxon>Chitinophagia</taxon>
        <taxon>Chitinophagales</taxon>
        <taxon>Chitinophagaceae</taxon>
        <taxon>Chitinophaga</taxon>
    </lineage>
</organism>
<dbReference type="GO" id="GO:0016787">
    <property type="term" value="F:hydrolase activity"/>
    <property type="evidence" value="ECO:0007669"/>
    <property type="project" value="UniProtKB-KW"/>
</dbReference>
<name>A0ABY4HV57_CHIFI</name>
<dbReference type="PANTHER" id="PTHR35803:SF2">
    <property type="entry name" value="RETAINING ALPHA-GALACTOSIDASE"/>
    <property type="match status" value="1"/>
</dbReference>
<evidence type="ECO:0000256" key="3">
    <source>
        <dbReference type="ARBA" id="ARBA00022801"/>
    </source>
</evidence>
<keyword evidence="4" id="KW-0106">Calcium</keyword>
<dbReference type="Proteomes" id="UP000830198">
    <property type="component" value="Chromosome"/>
</dbReference>
<evidence type="ECO:0000259" key="9">
    <source>
        <dbReference type="Pfam" id="PF14509"/>
    </source>
</evidence>
<sequence length="639" mass="72640">MKYFFLIVIFFRFNFALAQHMTSPNGCISARFSLKDSLGNGVSAGEPYLDILYSGYKKAIPMLKGLKLGLDREDEHFSKNLKLTGAIDKSNISERYETRHGKRKQRSNEANEWIYHFENDHHKRMDLVVRLYNDGVAFRYVFPDRDTLKHAVIDEQTTFVIPSGSRSWMQPFTGSYEDFYYSDKDSLPNKSQEEWGFPSLFSIAKDSVWMLISEADLSRFNAASRLHAGKQAGSFKVSDPYDVKASLSEQLFVSGNWSSPWRVMIIGHLEEIVASTLIEDVSTPNQLSDTDFVKPGAVSWNYWAYNHGTKDYQRVVEYVDLAVKMKWPYTLFDWEWDQMGNGGNLADAVKYARSKGIKPLMWYNSGKSGPTPVARLNTHESRMKEFEWLNHLGIYGIKVDFFDDDKQHTIAYYLDILQDAATFKLMVDFHGATVPRGWSRTYPNLMTTEAVYGAEWYNNGPTMTTKAAWHNTVLPFTRNVVGGMDYTPVTFTNSQHPHITTYAHELALAVAFESGLQHFADRPSGYLQLPLPAMKFLQEVPVAWDDTKLVNGYPGERIVLARRSGSKWYVSGLNGTDASQTLELTFKYLSPGKYTLTLISDGATDQAFKIENIAVTQAGKIKVKCLPRGGFTGYLQKVK</sequence>
<dbReference type="InterPro" id="IPR029483">
    <property type="entry name" value="GH97_C"/>
</dbReference>
<dbReference type="InterPro" id="IPR019563">
    <property type="entry name" value="GH97_catalytic"/>
</dbReference>
<keyword evidence="6" id="KW-0732">Signal</keyword>
<evidence type="ECO:0000256" key="2">
    <source>
        <dbReference type="ARBA" id="ARBA00011245"/>
    </source>
</evidence>
<dbReference type="InterPro" id="IPR013780">
    <property type="entry name" value="Glyco_hydro_b"/>
</dbReference>
<evidence type="ECO:0000256" key="4">
    <source>
        <dbReference type="ARBA" id="ARBA00022837"/>
    </source>
</evidence>
<dbReference type="Pfam" id="PF14508">
    <property type="entry name" value="GH97_N"/>
    <property type="match status" value="1"/>
</dbReference>
<keyword evidence="3 10" id="KW-0378">Hydrolase</keyword>
<evidence type="ECO:0000256" key="6">
    <source>
        <dbReference type="SAM" id="SignalP"/>
    </source>
</evidence>
<gene>
    <name evidence="10" type="ORF">MYF79_20620</name>
</gene>
<reference evidence="10 11" key="1">
    <citation type="submission" date="2022-04" db="EMBL/GenBank/DDBJ databases">
        <title>The arsenic-methylating capacity of Chitinophaga filiformis YT5 during chitin decomposition.</title>
        <authorList>
            <person name="Chen G."/>
            <person name="Liang Y."/>
        </authorList>
    </citation>
    <scope>NUCLEOTIDE SEQUENCE [LARGE SCALE GENOMIC DNA]</scope>
    <source>
        <strain evidence="10 11">YT5</strain>
    </source>
</reference>
<keyword evidence="5" id="KW-0326">Glycosidase</keyword>
<dbReference type="InterPro" id="IPR029486">
    <property type="entry name" value="GH97_N"/>
</dbReference>
<dbReference type="Gene3D" id="2.60.40.1180">
    <property type="entry name" value="Golgi alpha-mannosidase II"/>
    <property type="match status" value="1"/>
</dbReference>
<dbReference type="PANTHER" id="PTHR35803">
    <property type="entry name" value="GLUCAN 1,4-ALPHA-GLUCOSIDASE SUSB-RELATED"/>
    <property type="match status" value="1"/>
</dbReference>
<accession>A0ABY4HV57</accession>
<dbReference type="Pfam" id="PF10566">
    <property type="entry name" value="Glyco_hydro_97"/>
    <property type="match status" value="1"/>
</dbReference>
<dbReference type="EMBL" id="CP095855">
    <property type="protein sequence ID" value="UPK67348.1"/>
    <property type="molecule type" value="Genomic_DNA"/>
</dbReference>
<dbReference type="Pfam" id="PF14509">
    <property type="entry name" value="GH97_C"/>
    <property type="match status" value="1"/>
</dbReference>
<comment type="cofactor">
    <cofactor evidence="1">
        <name>Ca(2+)</name>
        <dbReference type="ChEBI" id="CHEBI:29108"/>
    </cofactor>
</comment>
<evidence type="ECO:0000313" key="11">
    <source>
        <dbReference type="Proteomes" id="UP000830198"/>
    </source>
</evidence>
<protein>
    <submittedName>
        <fullName evidence="10">Glycoside hydrolase family 97 protein</fullName>
    </submittedName>
</protein>
<proteinExistence type="predicted"/>
<feature type="domain" description="Glycosyl-hydrolase 97 C-terminal oligomerisation" evidence="9">
    <location>
        <begin position="543"/>
        <end position="633"/>
    </location>
</feature>
<dbReference type="SUPFAM" id="SSF51445">
    <property type="entry name" value="(Trans)glycosidases"/>
    <property type="match status" value="1"/>
</dbReference>
<evidence type="ECO:0000256" key="1">
    <source>
        <dbReference type="ARBA" id="ARBA00001913"/>
    </source>
</evidence>
<dbReference type="InterPro" id="IPR017853">
    <property type="entry name" value="GH"/>
</dbReference>
<keyword evidence="11" id="KW-1185">Reference proteome</keyword>
<comment type="subunit">
    <text evidence="2">Monomer.</text>
</comment>
<dbReference type="RefSeq" id="WP_247809668.1">
    <property type="nucleotide sequence ID" value="NZ_CP095855.1"/>
</dbReference>
<evidence type="ECO:0000256" key="5">
    <source>
        <dbReference type="ARBA" id="ARBA00023295"/>
    </source>
</evidence>
<dbReference type="InterPro" id="IPR014718">
    <property type="entry name" value="GH-type_carb-bd"/>
</dbReference>
<feature type="domain" description="Glycosyl-hydrolase 97 catalytic" evidence="7">
    <location>
        <begin position="306"/>
        <end position="451"/>
    </location>
</feature>
<evidence type="ECO:0000259" key="8">
    <source>
        <dbReference type="Pfam" id="PF14508"/>
    </source>
</evidence>